<accession>A0A9D1MJY0</accession>
<protein>
    <recommendedName>
        <fullName evidence="4">Aldehyde dehydrogenase</fullName>
    </recommendedName>
</protein>
<dbReference type="SUPFAM" id="SSF53720">
    <property type="entry name" value="ALDH-like"/>
    <property type="match status" value="1"/>
</dbReference>
<dbReference type="InterPro" id="IPR016163">
    <property type="entry name" value="Ald_DH_C"/>
</dbReference>
<feature type="active site" evidence="5 6">
    <location>
        <position position="212"/>
    </location>
</feature>
<dbReference type="GO" id="GO:0005737">
    <property type="term" value="C:cytoplasm"/>
    <property type="evidence" value="ECO:0007669"/>
    <property type="project" value="TreeGrafter"/>
</dbReference>
<evidence type="ECO:0000256" key="7">
    <source>
        <dbReference type="RuleBase" id="RU003345"/>
    </source>
</evidence>
<evidence type="ECO:0000256" key="1">
    <source>
        <dbReference type="ARBA" id="ARBA00009986"/>
    </source>
</evidence>
<sequence>MEKSQIEELLEKQREYFSSGATLPAGARIAALKKLKSTIIAREKDIFEALKIDLGKSGFESYMCEVGMTLSEISYMLKHIRSFSRDKRVPTPPAQYVAKSYIKKCPYGCTLIMSPWNYPFMLSLDPLVDAVAAGNTVILKPSAYSPATSALLAEIISETFPEKYVAVVLGGRAENSALLDMPFDKIFFTGSVAVGKEVMRRAAERLVPVTLELGGKSPCIVDKTANIPLAARRIVFGKFLNCGQTCVAPDYIVVHSSVKDKLISQIIAEIKRQYGERPLENEAYGKIISQKHYNRICSLIDDKKVVFGGEREPQSQRIAPTVMDGVTRRDAVMGEEIFGPLLPVLTYDDDEALIADINSQPHPLAFYVFSSDKAFVEKLTTRCPFGGGCVNDTIIHLATSHMGFGGVGMSGMGSYHGKDGFDCFTHNKSIMSKSTMFDLPVRYQPYTKKKEKLLRGVLK</sequence>
<reference evidence="9" key="2">
    <citation type="journal article" date="2021" name="PeerJ">
        <title>Extensive microbial diversity within the chicken gut microbiome revealed by metagenomics and culture.</title>
        <authorList>
            <person name="Gilroy R."/>
            <person name="Ravi A."/>
            <person name="Getino M."/>
            <person name="Pursley I."/>
            <person name="Horton D.L."/>
            <person name="Alikhan N.F."/>
            <person name="Baker D."/>
            <person name="Gharbi K."/>
            <person name="Hall N."/>
            <person name="Watson M."/>
            <person name="Adriaenssens E.M."/>
            <person name="Foster-Nyarko E."/>
            <person name="Jarju S."/>
            <person name="Secka A."/>
            <person name="Antonio M."/>
            <person name="Oren A."/>
            <person name="Chaudhuri R.R."/>
            <person name="La Ragione R."/>
            <person name="Hildebrand F."/>
            <person name="Pallen M.J."/>
        </authorList>
    </citation>
    <scope>NUCLEOTIDE SEQUENCE</scope>
    <source>
        <strain evidence="9">CHK195-12923</strain>
    </source>
</reference>
<dbReference type="AlphaFoldDB" id="A0A9D1MJY0"/>
<dbReference type="InterPro" id="IPR029510">
    <property type="entry name" value="Ald_DH_CS_GLU"/>
</dbReference>
<dbReference type="Pfam" id="PF00171">
    <property type="entry name" value="Aldedh"/>
    <property type="match status" value="1"/>
</dbReference>
<evidence type="ECO:0000256" key="2">
    <source>
        <dbReference type="ARBA" id="ARBA00023002"/>
    </source>
</evidence>
<keyword evidence="2 4" id="KW-0560">Oxidoreductase</keyword>
<dbReference type="Gene3D" id="3.40.605.10">
    <property type="entry name" value="Aldehyde Dehydrogenase, Chain A, domain 1"/>
    <property type="match status" value="1"/>
</dbReference>
<dbReference type="GO" id="GO:0004029">
    <property type="term" value="F:aldehyde dehydrogenase (NAD+) activity"/>
    <property type="evidence" value="ECO:0007669"/>
    <property type="project" value="TreeGrafter"/>
</dbReference>
<dbReference type="PROSITE" id="PS00687">
    <property type="entry name" value="ALDEHYDE_DEHYDR_GLU"/>
    <property type="match status" value="1"/>
</dbReference>
<evidence type="ECO:0000313" key="10">
    <source>
        <dbReference type="Proteomes" id="UP000824110"/>
    </source>
</evidence>
<keyword evidence="3" id="KW-0520">NAD</keyword>
<evidence type="ECO:0000259" key="8">
    <source>
        <dbReference type="Pfam" id="PF00171"/>
    </source>
</evidence>
<dbReference type="PIRSF" id="PIRSF036492">
    <property type="entry name" value="ALDH"/>
    <property type="match status" value="1"/>
</dbReference>
<feature type="domain" description="Aldehyde dehydrogenase" evidence="8">
    <location>
        <begin position="3"/>
        <end position="430"/>
    </location>
</feature>
<gene>
    <name evidence="9" type="ORF">IAB69_04330</name>
</gene>
<name>A0A9D1MJY0_9FIRM</name>
<feature type="active site" evidence="5">
    <location>
        <position position="246"/>
    </location>
</feature>
<proteinExistence type="inferred from homology"/>
<evidence type="ECO:0000256" key="3">
    <source>
        <dbReference type="ARBA" id="ARBA00023027"/>
    </source>
</evidence>
<dbReference type="InterPro" id="IPR016162">
    <property type="entry name" value="Ald_DH_N"/>
</dbReference>
<evidence type="ECO:0000256" key="6">
    <source>
        <dbReference type="PROSITE-ProRule" id="PRU10007"/>
    </source>
</evidence>
<comment type="caution">
    <text evidence="9">The sequence shown here is derived from an EMBL/GenBank/DDBJ whole genome shotgun (WGS) entry which is preliminary data.</text>
</comment>
<evidence type="ECO:0000256" key="4">
    <source>
        <dbReference type="PIRNR" id="PIRNR036492"/>
    </source>
</evidence>
<dbReference type="GO" id="GO:0006081">
    <property type="term" value="P:aldehyde metabolic process"/>
    <property type="evidence" value="ECO:0007669"/>
    <property type="project" value="InterPro"/>
</dbReference>
<evidence type="ECO:0000313" key="9">
    <source>
        <dbReference type="EMBL" id="HIU61855.1"/>
    </source>
</evidence>
<dbReference type="Proteomes" id="UP000824110">
    <property type="component" value="Unassembled WGS sequence"/>
</dbReference>
<dbReference type="InterPro" id="IPR016161">
    <property type="entry name" value="Ald_DH/histidinol_DH"/>
</dbReference>
<dbReference type="FunFam" id="3.40.605.10:FF:000004">
    <property type="entry name" value="Aldehyde dehydrogenase"/>
    <property type="match status" value="1"/>
</dbReference>
<dbReference type="InterPro" id="IPR016160">
    <property type="entry name" value="Ald_DH_CS_CYS"/>
</dbReference>
<dbReference type="FunFam" id="3.40.309.10:FF:000003">
    <property type="entry name" value="Aldehyde dehydrogenase"/>
    <property type="match status" value="1"/>
</dbReference>
<dbReference type="PANTHER" id="PTHR43570">
    <property type="entry name" value="ALDEHYDE DEHYDROGENASE"/>
    <property type="match status" value="1"/>
</dbReference>
<comment type="similarity">
    <text evidence="1 4 7">Belongs to the aldehyde dehydrogenase family.</text>
</comment>
<organism evidence="9 10">
    <name type="scientific">Candidatus Coproplasma excrementigallinarum</name>
    <dbReference type="NCBI Taxonomy" id="2840747"/>
    <lineage>
        <taxon>Bacteria</taxon>
        <taxon>Bacillati</taxon>
        <taxon>Bacillota</taxon>
        <taxon>Clostridia</taxon>
        <taxon>Eubacteriales</taxon>
        <taxon>Candidatus Coproplasma</taxon>
    </lineage>
</organism>
<dbReference type="PROSITE" id="PS00070">
    <property type="entry name" value="ALDEHYDE_DEHYDR_CYS"/>
    <property type="match status" value="1"/>
</dbReference>
<dbReference type="PANTHER" id="PTHR43570:SF16">
    <property type="entry name" value="ALDEHYDE DEHYDROGENASE TYPE III, ISOFORM Q"/>
    <property type="match status" value="1"/>
</dbReference>
<dbReference type="InterPro" id="IPR015590">
    <property type="entry name" value="Aldehyde_DH_dom"/>
</dbReference>
<reference evidence="9" key="1">
    <citation type="submission" date="2020-10" db="EMBL/GenBank/DDBJ databases">
        <authorList>
            <person name="Gilroy R."/>
        </authorList>
    </citation>
    <scope>NUCLEOTIDE SEQUENCE</scope>
    <source>
        <strain evidence="9">CHK195-12923</strain>
    </source>
</reference>
<dbReference type="EMBL" id="DVNE01000042">
    <property type="protein sequence ID" value="HIU61855.1"/>
    <property type="molecule type" value="Genomic_DNA"/>
</dbReference>
<evidence type="ECO:0000256" key="5">
    <source>
        <dbReference type="PIRSR" id="PIRSR036492-1"/>
    </source>
</evidence>
<dbReference type="InterPro" id="IPR012394">
    <property type="entry name" value="Aldehyde_DH_NAD(P)"/>
</dbReference>
<dbReference type="Gene3D" id="3.40.309.10">
    <property type="entry name" value="Aldehyde Dehydrogenase, Chain A, domain 2"/>
    <property type="match status" value="1"/>
</dbReference>
<dbReference type="CDD" id="cd07136">
    <property type="entry name" value="ALDH_YwdH-P39616"/>
    <property type="match status" value="1"/>
</dbReference>